<dbReference type="AlphaFoldDB" id="A0AAD8YCT3"/>
<evidence type="ECO:0000313" key="4">
    <source>
        <dbReference type="Proteomes" id="UP001224775"/>
    </source>
</evidence>
<dbReference type="Gene3D" id="3.90.75.10">
    <property type="entry name" value="Homing Intron 3 (I-ppo) Encoded Endonuclease, Chain A"/>
    <property type="match status" value="1"/>
</dbReference>
<organism evidence="3 4">
    <name type="scientific">Skeletonema marinoi</name>
    <dbReference type="NCBI Taxonomy" id="267567"/>
    <lineage>
        <taxon>Eukaryota</taxon>
        <taxon>Sar</taxon>
        <taxon>Stramenopiles</taxon>
        <taxon>Ochrophyta</taxon>
        <taxon>Bacillariophyta</taxon>
        <taxon>Coscinodiscophyceae</taxon>
        <taxon>Thalassiosirophycidae</taxon>
        <taxon>Thalassiosirales</taxon>
        <taxon>Skeletonemataceae</taxon>
        <taxon>Skeletonema</taxon>
        <taxon>Skeletonema marinoi-dohrnii complex</taxon>
    </lineage>
</organism>
<feature type="compositionally biased region" description="Basic residues" evidence="1">
    <location>
        <begin position="441"/>
        <end position="451"/>
    </location>
</feature>
<dbReference type="Proteomes" id="UP001224775">
    <property type="component" value="Unassembled WGS sequence"/>
</dbReference>
<feature type="transmembrane region" description="Helical" evidence="2">
    <location>
        <begin position="46"/>
        <end position="69"/>
    </location>
</feature>
<proteinExistence type="predicted"/>
<name>A0AAD8YCT3_9STRA</name>
<feature type="transmembrane region" description="Helical" evidence="2">
    <location>
        <begin position="119"/>
        <end position="139"/>
    </location>
</feature>
<comment type="caution">
    <text evidence="3">The sequence shown here is derived from an EMBL/GenBank/DDBJ whole genome shotgun (WGS) entry which is preliminary data.</text>
</comment>
<keyword evidence="4" id="KW-1185">Reference proteome</keyword>
<feature type="compositionally biased region" description="Low complexity" evidence="1">
    <location>
        <begin position="396"/>
        <end position="406"/>
    </location>
</feature>
<dbReference type="GO" id="GO:0004519">
    <property type="term" value="F:endonuclease activity"/>
    <property type="evidence" value="ECO:0007669"/>
    <property type="project" value="InterPro"/>
</dbReference>
<dbReference type="InterPro" id="IPR044925">
    <property type="entry name" value="His-Me_finger_sf"/>
</dbReference>
<keyword evidence="2" id="KW-0812">Transmembrane</keyword>
<accession>A0AAD8YCT3</accession>
<feature type="region of interest" description="Disordered" evidence="1">
    <location>
        <begin position="382"/>
        <end position="451"/>
    </location>
</feature>
<evidence type="ECO:0000256" key="2">
    <source>
        <dbReference type="SAM" id="Phobius"/>
    </source>
</evidence>
<evidence type="ECO:0000256" key="1">
    <source>
        <dbReference type="SAM" id="MobiDB-lite"/>
    </source>
</evidence>
<gene>
    <name evidence="3" type="ORF">QTG54_006689</name>
</gene>
<dbReference type="SUPFAM" id="SSF54060">
    <property type="entry name" value="His-Me finger endonucleases"/>
    <property type="match status" value="1"/>
</dbReference>
<keyword evidence="2" id="KW-0472">Membrane</keyword>
<keyword evidence="2" id="KW-1133">Transmembrane helix</keyword>
<evidence type="ECO:0000313" key="3">
    <source>
        <dbReference type="EMBL" id="KAK1743092.1"/>
    </source>
</evidence>
<sequence length="451" mass="49879">MTFPRVSLVGGLILSIYLTSIINLFDKSLYGDSVRSGALLSSTSSTFLNSFTAASALLNVMSHSGVVLGALNDTYVISILIGVGFDVMTRILQLIWWIDITWSSFSREALSREVIDKTKLHNTTAFLAVLTTIYIYHMIIHVRALRLNTSLERLNKVLTGALNNLRGIPGDKFQDHVFAYTDLGGHLLPLGLSVVLLKRQNELWAAFRALVKHNKTAIMICRRCDNITRPIPEFDYGPTGFGKQTRVCALVRCTRPECNKSNDWYEKEIRIKTYRVPGLPSTIWSKESEFYVTADHLCHNGEDSVEEDACNNPEHIDFTPLAVNKGRNGCPGPHHGCCHGSKWHTCLIPGVHSGNWAVEESGDYRSPSEAVGNKMICLSSQSKSKAGKNVAEQEEISSYSIESTSSKKIKGGSKMPSAPERGNTSNKKSSKEVDVKGANKVSKKKRKINIS</sequence>
<protein>
    <submittedName>
        <fullName evidence="3">Uncharacterized protein</fullName>
    </submittedName>
</protein>
<feature type="transmembrane region" description="Helical" evidence="2">
    <location>
        <begin position="6"/>
        <end position="25"/>
    </location>
</feature>
<feature type="transmembrane region" description="Helical" evidence="2">
    <location>
        <begin position="75"/>
        <end position="98"/>
    </location>
</feature>
<dbReference type="EMBL" id="JATAAI010000010">
    <property type="protein sequence ID" value="KAK1743092.1"/>
    <property type="molecule type" value="Genomic_DNA"/>
</dbReference>
<dbReference type="InterPro" id="IPR044930">
    <property type="entry name" value="Homing_endonuclease_His-Me"/>
</dbReference>
<reference evidence="3" key="1">
    <citation type="submission" date="2023-06" db="EMBL/GenBank/DDBJ databases">
        <title>Survivors Of The Sea: Transcriptome response of Skeletonema marinoi to long-term dormancy.</title>
        <authorList>
            <person name="Pinder M.I.M."/>
            <person name="Kourtchenko O."/>
            <person name="Robertson E.K."/>
            <person name="Larsson T."/>
            <person name="Maumus F."/>
            <person name="Osuna-Cruz C.M."/>
            <person name="Vancaester E."/>
            <person name="Stenow R."/>
            <person name="Vandepoele K."/>
            <person name="Ploug H."/>
            <person name="Bruchert V."/>
            <person name="Godhe A."/>
            <person name="Topel M."/>
        </authorList>
    </citation>
    <scope>NUCLEOTIDE SEQUENCE</scope>
    <source>
        <strain evidence="3">R05AC</strain>
    </source>
</reference>